<dbReference type="Proteomes" id="UP000018837">
    <property type="component" value="Unassembled WGS sequence"/>
</dbReference>
<reference evidence="1 2" key="1">
    <citation type="submission" date="2013-11" db="EMBL/GenBank/DDBJ databases">
        <title>Single cell genomics of uncultured Tannerella BU063 (oral taxon 286).</title>
        <authorList>
            <person name="Beall C.J."/>
            <person name="Campbell A.G."/>
            <person name="Griffen A.L."/>
            <person name="Podar M."/>
            <person name="Leys E.J."/>
        </authorList>
    </citation>
    <scope>NUCLEOTIDE SEQUENCE [LARGE SCALE GENOMIC DNA]</scope>
    <source>
        <strain evidence="1">Cell 2</strain>
    </source>
</reference>
<protein>
    <recommendedName>
        <fullName evidence="3">DUF4286 domain-containing protein</fullName>
    </recommendedName>
</protein>
<accession>W2C1I0</accession>
<dbReference type="Pfam" id="PF14114">
    <property type="entry name" value="DUF4286"/>
    <property type="match status" value="1"/>
</dbReference>
<evidence type="ECO:0008006" key="3">
    <source>
        <dbReference type="Google" id="ProtNLM"/>
    </source>
</evidence>
<dbReference type="EMBL" id="AYUF01000492">
    <property type="protein sequence ID" value="ETK01064.1"/>
    <property type="molecule type" value="Genomic_DNA"/>
</dbReference>
<gene>
    <name evidence="1" type="ORF">N425_11695</name>
</gene>
<dbReference type="AlphaFoldDB" id="W2C1I0"/>
<organism evidence="1 2">
    <name type="scientific">Tannerella sp. oral taxon BU063 isolate Cell 2</name>
    <dbReference type="NCBI Taxonomy" id="1411148"/>
    <lineage>
        <taxon>Bacteria</taxon>
        <taxon>Pseudomonadati</taxon>
        <taxon>Bacteroidota</taxon>
        <taxon>Bacteroidia</taxon>
        <taxon>Bacteroidales</taxon>
        <taxon>Tannerellaceae</taxon>
        <taxon>Tannerella</taxon>
    </lineage>
</organism>
<proteinExistence type="predicted"/>
<dbReference type="InterPro" id="IPR025563">
    <property type="entry name" value="DUF4286"/>
</dbReference>
<name>W2C1I0_9BACT</name>
<evidence type="ECO:0000313" key="1">
    <source>
        <dbReference type="EMBL" id="ETK01064.1"/>
    </source>
</evidence>
<comment type="caution">
    <text evidence="1">The sequence shown here is derived from an EMBL/GenBank/DDBJ whole genome shotgun (WGS) entry which is preliminary data.</text>
</comment>
<dbReference type="PATRIC" id="fig|1411148.3.peg.1920"/>
<evidence type="ECO:0000313" key="2">
    <source>
        <dbReference type="Proteomes" id="UP000018837"/>
    </source>
</evidence>
<sequence>MLVFYTTFHFSNQTYEDGLNYLRTTLLPAIGQHPEFHTLRLQRILHEVEDSNGRSVSMQFCVPDEATLHRWLEASGDELLQAVAKRYGTEVAYFSTLLEELALQ</sequence>